<evidence type="ECO:0000256" key="2">
    <source>
        <dbReference type="ARBA" id="ARBA00012528"/>
    </source>
</evidence>
<sequence length="300" mass="33988">MSARYSFSSDEINEAINILEHAIVSHRSWYESLLEGLVCHQPFSEQVMDPLAHTKCGFGCWYYRNVSEAIRTTPEFSVLESTHKEVHDVARDLVLQYQQNQQVSLEEFRTLNCCKAELDQLLGRMHDSIVEQQNSFDPLTGLINRRSLGLVLDKNHAQSIRNHTPYVLAMLDIDFFKRVNDTYGHLAGDEVLKAISRSLNESLREADSVGRYGGEEFLLLLPDTSSGVAQQVLDRLRQRLSELKVVYEGQVISLTVSIGYASFSPGKVVWELVKGADQALYQAKKNGRNQVVAHRDDLLC</sequence>
<dbReference type="GO" id="GO:0043709">
    <property type="term" value="P:cell adhesion involved in single-species biofilm formation"/>
    <property type="evidence" value="ECO:0007669"/>
    <property type="project" value="TreeGrafter"/>
</dbReference>
<name>A0A1T1H8F5_OCELI</name>
<dbReference type="NCBIfam" id="TIGR00254">
    <property type="entry name" value="GGDEF"/>
    <property type="match status" value="1"/>
</dbReference>
<dbReference type="Pfam" id="PF13682">
    <property type="entry name" value="CZB"/>
    <property type="match status" value="1"/>
</dbReference>
<evidence type="ECO:0000313" key="5">
    <source>
        <dbReference type="EMBL" id="OOV86010.1"/>
    </source>
</evidence>
<dbReference type="InterPro" id="IPR043128">
    <property type="entry name" value="Rev_trsase/Diguanyl_cyclase"/>
</dbReference>
<protein>
    <recommendedName>
        <fullName evidence="2">diguanylate cyclase</fullName>
        <ecNumber evidence="2">2.7.7.65</ecNumber>
    </recommendedName>
</protein>
<dbReference type="Proteomes" id="UP000190064">
    <property type="component" value="Unassembled WGS sequence"/>
</dbReference>
<dbReference type="PROSITE" id="PS50887">
    <property type="entry name" value="GGDEF"/>
    <property type="match status" value="1"/>
</dbReference>
<dbReference type="SMART" id="SM00267">
    <property type="entry name" value="GGDEF"/>
    <property type="match status" value="1"/>
</dbReference>
<dbReference type="GO" id="GO:0052621">
    <property type="term" value="F:diguanylate cyclase activity"/>
    <property type="evidence" value="ECO:0007669"/>
    <property type="project" value="UniProtKB-EC"/>
</dbReference>
<evidence type="ECO:0000313" key="6">
    <source>
        <dbReference type="Proteomes" id="UP000190064"/>
    </source>
</evidence>
<comment type="catalytic activity">
    <reaction evidence="3">
        <text>2 GTP = 3',3'-c-di-GMP + 2 diphosphate</text>
        <dbReference type="Rhea" id="RHEA:24898"/>
        <dbReference type="ChEBI" id="CHEBI:33019"/>
        <dbReference type="ChEBI" id="CHEBI:37565"/>
        <dbReference type="ChEBI" id="CHEBI:58805"/>
        <dbReference type="EC" id="2.7.7.65"/>
    </reaction>
</comment>
<feature type="domain" description="GGDEF" evidence="4">
    <location>
        <begin position="164"/>
        <end position="296"/>
    </location>
</feature>
<evidence type="ECO:0000256" key="1">
    <source>
        <dbReference type="ARBA" id="ARBA00001946"/>
    </source>
</evidence>
<comment type="cofactor">
    <cofactor evidence="1">
        <name>Mg(2+)</name>
        <dbReference type="ChEBI" id="CHEBI:18420"/>
    </cofactor>
</comment>
<dbReference type="Gene3D" id="3.30.70.270">
    <property type="match status" value="1"/>
</dbReference>
<dbReference type="InterPro" id="IPR050469">
    <property type="entry name" value="Diguanylate_Cyclase"/>
</dbReference>
<keyword evidence="6" id="KW-1185">Reference proteome</keyword>
<dbReference type="STRING" id="966.BTA35_0216030"/>
<proteinExistence type="predicted"/>
<dbReference type="InterPro" id="IPR029787">
    <property type="entry name" value="Nucleotide_cyclase"/>
</dbReference>
<dbReference type="EC" id="2.7.7.65" evidence="2"/>
<comment type="caution">
    <text evidence="5">The sequence shown here is derived from an EMBL/GenBank/DDBJ whole genome shotgun (WGS) entry which is preliminary data.</text>
</comment>
<dbReference type="Pfam" id="PF00990">
    <property type="entry name" value="GGDEF"/>
    <property type="match status" value="1"/>
</dbReference>
<evidence type="ECO:0000259" key="4">
    <source>
        <dbReference type="PROSITE" id="PS50887"/>
    </source>
</evidence>
<dbReference type="EMBL" id="MTSD02000010">
    <property type="protein sequence ID" value="OOV86010.1"/>
    <property type="molecule type" value="Genomic_DNA"/>
</dbReference>
<dbReference type="FunFam" id="3.30.70.270:FF:000001">
    <property type="entry name" value="Diguanylate cyclase domain protein"/>
    <property type="match status" value="1"/>
</dbReference>
<dbReference type="InterPro" id="IPR025991">
    <property type="entry name" value="Chemoreceptor_zinc-bind_dom"/>
</dbReference>
<evidence type="ECO:0000256" key="3">
    <source>
        <dbReference type="ARBA" id="ARBA00034247"/>
    </source>
</evidence>
<dbReference type="SUPFAM" id="SSF55073">
    <property type="entry name" value="Nucleotide cyclase"/>
    <property type="match status" value="1"/>
</dbReference>
<dbReference type="GO" id="GO:1902201">
    <property type="term" value="P:negative regulation of bacterial-type flagellum-dependent cell motility"/>
    <property type="evidence" value="ECO:0007669"/>
    <property type="project" value="TreeGrafter"/>
</dbReference>
<dbReference type="Gene3D" id="1.20.120.30">
    <property type="entry name" value="Aspartate receptor, ligand-binding domain"/>
    <property type="match status" value="1"/>
</dbReference>
<dbReference type="PANTHER" id="PTHR45138:SF9">
    <property type="entry name" value="DIGUANYLATE CYCLASE DGCM-RELATED"/>
    <property type="match status" value="1"/>
</dbReference>
<gene>
    <name evidence="5" type="ORF">BTA35_0216030</name>
</gene>
<organism evidence="5 6">
    <name type="scientific">Oceanospirillum linum</name>
    <dbReference type="NCBI Taxonomy" id="966"/>
    <lineage>
        <taxon>Bacteria</taxon>
        <taxon>Pseudomonadati</taxon>
        <taxon>Pseudomonadota</taxon>
        <taxon>Gammaproteobacteria</taxon>
        <taxon>Oceanospirillales</taxon>
        <taxon>Oceanospirillaceae</taxon>
        <taxon>Oceanospirillum</taxon>
    </lineage>
</organism>
<reference evidence="5" key="1">
    <citation type="submission" date="2017-02" db="EMBL/GenBank/DDBJ databases">
        <title>Draft Genome Sequence of the Salt Water Bacterium Oceanospirillum linum ATCC 11336.</title>
        <authorList>
            <person name="Trachtenberg A.M."/>
            <person name="Carney J.G."/>
            <person name="Linnane J.D."/>
            <person name="Rheaume B.A."/>
            <person name="Pitts N.L."/>
            <person name="Mykles D.L."/>
            <person name="Maclea K.S."/>
        </authorList>
    </citation>
    <scope>NUCLEOTIDE SEQUENCE [LARGE SCALE GENOMIC DNA]</scope>
    <source>
        <strain evidence="5">ATCC 11336</strain>
    </source>
</reference>
<dbReference type="GO" id="GO:0005886">
    <property type="term" value="C:plasma membrane"/>
    <property type="evidence" value="ECO:0007669"/>
    <property type="project" value="TreeGrafter"/>
</dbReference>
<dbReference type="CDD" id="cd01949">
    <property type="entry name" value="GGDEF"/>
    <property type="match status" value="1"/>
</dbReference>
<dbReference type="AlphaFoldDB" id="A0A1T1H8F5"/>
<dbReference type="InterPro" id="IPR000160">
    <property type="entry name" value="GGDEF_dom"/>
</dbReference>
<dbReference type="PANTHER" id="PTHR45138">
    <property type="entry name" value="REGULATORY COMPONENTS OF SENSORY TRANSDUCTION SYSTEM"/>
    <property type="match status" value="1"/>
</dbReference>
<dbReference type="RefSeq" id="WP_078320818.1">
    <property type="nucleotide sequence ID" value="NZ_FXTS01000011.1"/>
</dbReference>
<accession>A0A1T1H8F5</accession>